<comment type="caution">
    <text evidence="2">The sequence shown here is derived from an EMBL/GenBank/DDBJ whole genome shotgun (WGS) entry which is preliminary data.</text>
</comment>
<dbReference type="InterPro" id="IPR014197">
    <property type="entry name" value="Sporulation_prot_YunB"/>
</dbReference>
<evidence type="ECO:0000256" key="1">
    <source>
        <dbReference type="SAM" id="Phobius"/>
    </source>
</evidence>
<keyword evidence="1" id="KW-0472">Membrane</keyword>
<reference evidence="2 3" key="2">
    <citation type="submission" date="2018-06" db="EMBL/GenBank/DDBJ databases">
        <authorList>
            <person name="Zhirakovskaya E."/>
        </authorList>
    </citation>
    <scope>NUCLEOTIDE SEQUENCE [LARGE SCALE GENOMIC DNA]</scope>
    <source>
        <strain evidence="2 3">FBKL4.011</strain>
    </source>
</reference>
<dbReference type="Proteomes" id="UP000251213">
    <property type="component" value="Unassembled WGS sequence"/>
</dbReference>
<keyword evidence="1" id="KW-0812">Transmembrane</keyword>
<keyword evidence="3" id="KW-1185">Reference proteome</keyword>
<name>A0A364K258_9BACL</name>
<dbReference type="Pfam" id="PF09560">
    <property type="entry name" value="Spore_YunB"/>
    <property type="match status" value="1"/>
</dbReference>
<dbReference type="NCBIfam" id="TIGR02832">
    <property type="entry name" value="spo_yunB"/>
    <property type="match status" value="1"/>
</dbReference>
<accession>A0A364K258</accession>
<dbReference type="AlphaFoldDB" id="A0A364K258"/>
<protein>
    <submittedName>
        <fullName evidence="2">Sporulation protein YunB</fullName>
    </submittedName>
</protein>
<feature type="transmembrane region" description="Helical" evidence="1">
    <location>
        <begin position="65"/>
        <end position="83"/>
    </location>
</feature>
<proteinExistence type="predicted"/>
<dbReference type="OrthoDB" id="1649278at2"/>
<organism evidence="2 3">
    <name type="scientific">Thermoflavimicrobium daqui</name>
    <dbReference type="NCBI Taxonomy" id="2137476"/>
    <lineage>
        <taxon>Bacteria</taxon>
        <taxon>Bacillati</taxon>
        <taxon>Bacillota</taxon>
        <taxon>Bacilli</taxon>
        <taxon>Bacillales</taxon>
        <taxon>Thermoactinomycetaceae</taxon>
        <taxon>Thermoflavimicrobium</taxon>
    </lineage>
</organism>
<evidence type="ECO:0000313" key="3">
    <source>
        <dbReference type="Proteomes" id="UP000251213"/>
    </source>
</evidence>
<dbReference type="EMBL" id="QJKK01000009">
    <property type="protein sequence ID" value="RAL22496.1"/>
    <property type="molecule type" value="Genomic_DNA"/>
</dbReference>
<keyword evidence="1" id="KW-1133">Transmembrane helix</keyword>
<reference evidence="2 3" key="1">
    <citation type="submission" date="2018-06" db="EMBL/GenBank/DDBJ databases">
        <title>Thermoflavimicrobium daqus sp. nov., a thermophilic microbe isolated from Moutai-flavour Daqu.</title>
        <authorList>
            <person name="Wang X."/>
            <person name="Zhou H."/>
        </authorList>
    </citation>
    <scope>NUCLEOTIDE SEQUENCE [LARGE SCALE GENOMIC DNA]</scope>
    <source>
        <strain evidence="2 3">FBKL4.011</strain>
    </source>
</reference>
<sequence>MVSEGVMIMIFRRGLVRRRKFLFFHHWWKLRNNWKFRFRNKPPIHQHSSGTYRKFPLIKLRFRKSIILIFIFSVILFISFWIGENHLQPSLKVIAKTKVKTVAQKAFLKGIHTMNKELNSTKNQLIFLQKDKEGRIIGASFNSQAEVLIYNRVTESIMKELHKSENHIIKMSLGEVVRSSILSDIGMELPLNIWVEGVPHVVLTSKIESSGINTSLVIVYLQAEIDMGVLIPFTEEHFKVKFSQPIVRQIIVGDVPSYFPPAQPILPIESRK</sequence>
<evidence type="ECO:0000313" key="2">
    <source>
        <dbReference type="EMBL" id="RAL22496.1"/>
    </source>
</evidence>
<gene>
    <name evidence="2" type="primary">yunB</name>
    <name evidence="2" type="ORF">DL897_13780</name>
</gene>